<feature type="domain" description="CsbD-like" evidence="3">
    <location>
        <begin position="4"/>
        <end position="53"/>
    </location>
</feature>
<evidence type="ECO:0000313" key="4">
    <source>
        <dbReference type="EMBL" id="BAN46462.1"/>
    </source>
</evidence>
<gene>
    <name evidence="4" type="ORF">PCA10_07300</name>
</gene>
<dbReference type="AlphaFoldDB" id="S6ACI9"/>
<keyword evidence="5" id="KW-1185">Reference proteome</keyword>
<reference evidence="4 5" key="1">
    <citation type="journal article" date="2013" name="Genome Announc.">
        <title>Complete Genome Sequence of the Carbazole Degrader Pseudomonas resinovorans Strain CA10 (NBRC 106553).</title>
        <authorList>
            <person name="Shintani M."/>
            <person name="Hosoyama A."/>
            <person name="Ohji S."/>
            <person name="Tsuchikane K."/>
            <person name="Takarada H."/>
            <person name="Yamazoe A."/>
            <person name="Fujita N."/>
            <person name="Nojiri H."/>
        </authorList>
    </citation>
    <scope>NUCLEOTIDE SEQUENCE [LARGE SCALE GENOMIC DNA]</scope>
    <source>
        <strain evidence="4 5">NBRC 106553</strain>
    </source>
</reference>
<evidence type="ECO:0000313" key="5">
    <source>
        <dbReference type="Proteomes" id="UP000015503"/>
    </source>
</evidence>
<proteinExistence type="inferred from homology"/>
<comment type="similarity">
    <text evidence="1">Belongs to the UPF0337 (CsbD) family.</text>
</comment>
<dbReference type="PATRIC" id="fig|1245471.3.peg.739"/>
<dbReference type="InterPro" id="IPR008462">
    <property type="entry name" value="CsbD"/>
</dbReference>
<dbReference type="eggNOG" id="COG3237">
    <property type="taxonomic scope" value="Bacteria"/>
</dbReference>
<dbReference type="InterPro" id="IPR036629">
    <property type="entry name" value="YjbJ_sf"/>
</dbReference>
<dbReference type="KEGG" id="pre:PCA10_07300"/>
<name>S6ACI9_METRE</name>
<dbReference type="OrthoDB" id="6046922at2"/>
<dbReference type="Gene3D" id="1.10.1470.10">
    <property type="entry name" value="YjbJ"/>
    <property type="match status" value="1"/>
</dbReference>
<evidence type="ECO:0000256" key="2">
    <source>
        <dbReference type="SAM" id="MobiDB-lite"/>
    </source>
</evidence>
<dbReference type="HOGENOM" id="CLU_135567_3_3_6"/>
<protein>
    <recommendedName>
        <fullName evidence="3">CsbD-like domain-containing protein</fullName>
    </recommendedName>
</protein>
<evidence type="ECO:0000256" key="1">
    <source>
        <dbReference type="ARBA" id="ARBA00009129"/>
    </source>
</evidence>
<sequence>MNEDQVKGRGKQVKGQVKEAAGKLIGNKTLENKGKVQDTAGKIQKHYGDLKDDLANPD</sequence>
<accession>S6ACI9</accession>
<dbReference type="Pfam" id="PF05532">
    <property type="entry name" value="CsbD"/>
    <property type="match status" value="1"/>
</dbReference>
<organism evidence="4 5">
    <name type="scientific">Metapseudomonas resinovorans NBRC 106553</name>
    <dbReference type="NCBI Taxonomy" id="1245471"/>
    <lineage>
        <taxon>Bacteria</taxon>
        <taxon>Pseudomonadati</taxon>
        <taxon>Pseudomonadota</taxon>
        <taxon>Gammaproteobacteria</taxon>
        <taxon>Pseudomonadales</taxon>
        <taxon>Pseudomonadaceae</taxon>
        <taxon>Metapseudomonas</taxon>
    </lineage>
</organism>
<evidence type="ECO:0000259" key="3">
    <source>
        <dbReference type="Pfam" id="PF05532"/>
    </source>
</evidence>
<dbReference type="SUPFAM" id="SSF69047">
    <property type="entry name" value="Hypothetical protein YjbJ"/>
    <property type="match status" value="1"/>
</dbReference>
<dbReference type="EMBL" id="AP013068">
    <property type="protein sequence ID" value="BAN46462.1"/>
    <property type="molecule type" value="Genomic_DNA"/>
</dbReference>
<dbReference type="RefSeq" id="WP_016490664.1">
    <property type="nucleotide sequence ID" value="NC_021499.1"/>
</dbReference>
<feature type="region of interest" description="Disordered" evidence="2">
    <location>
        <begin position="36"/>
        <end position="58"/>
    </location>
</feature>
<feature type="compositionally biased region" description="Basic and acidic residues" evidence="2">
    <location>
        <begin position="46"/>
        <end position="58"/>
    </location>
</feature>
<dbReference type="STRING" id="1245471.PCA10_07300"/>
<dbReference type="Proteomes" id="UP000015503">
    <property type="component" value="Chromosome"/>
</dbReference>